<dbReference type="CDD" id="cd06171">
    <property type="entry name" value="Sigma70_r4"/>
    <property type="match status" value="1"/>
</dbReference>
<dbReference type="Gene3D" id="1.10.10.10">
    <property type="entry name" value="Winged helix-like DNA-binding domain superfamily/Winged helix DNA-binding domain"/>
    <property type="match status" value="1"/>
</dbReference>
<dbReference type="Proteomes" id="UP000279446">
    <property type="component" value="Unassembled WGS sequence"/>
</dbReference>
<reference evidence="8 9" key="1">
    <citation type="submission" date="2018-12" db="EMBL/GenBank/DDBJ databases">
        <authorList>
            <person name="Sun L."/>
            <person name="Chen Z."/>
        </authorList>
    </citation>
    <scope>NUCLEOTIDE SEQUENCE [LARGE SCALE GENOMIC DNA]</scope>
    <source>
        <strain evidence="8 9">DSM 15890</strain>
    </source>
</reference>
<name>A0A433YFK5_9BACL</name>
<proteinExistence type="inferred from homology"/>
<evidence type="ECO:0000256" key="4">
    <source>
        <dbReference type="ARBA" id="ARBA00023125"/>
    </source>
</evidence>
<evidence type="ECO:0000256" key="1">
    <source>
        <dbReference type="ARBA" id="ARBA00010641"/>
    </source>
</evidence>
<dbReference type="NCBIfam" id="TIGR02937">
    <property type="entry name" value="sigma70-ECF"/>
    <property type="match status" value="1"/>
</dbReference>
<keyword evidence="4" id="KW-0238">DNA-binding</keyword>
<evidence type="ECO:0000313" key="8">
    <source>
        <dbReference type="EMBL" id="RUT48669.1"/>
    </source>
</evidence>
<feature type="domain" description="RNA polymerase sigma-70 region 2" evidence="6">
    <location>
        <begin position="35"/>
        <end position="102"/>
    </location>
</feature>
<dbReference type="Gene3D" id="1.10.1740.10">
    <property type="match status" value="1"/>
</dbReference>
<dbReference type="Pfam" id="PF08281">
    <property type="entry name" value="Sigma70_r4_2"/>
    <property type="match status" value="1"/>
</dbReference>
<evidence type="ECO:0000313" key="9">
    <source>
        <dbReference type="Proteomes" id="UP000279446"/>
    </source>
</evidence>
<dbReference type="InterPro" id="IPR013325">
    <property type="entry name" value="RNA_pol_sigma_r2"/>
</dbReference>
<dbReference type="PANTHER" id="PTHR43133">
    <property type="entry name" value="RNA POLYMERASE ECF-TYPE SIGMA FACTO"/>
    <property type="match status" value="1"/>
</dbReference>
<dbReference type="InterPro" id="IPR007627">
    <property type="entry name" value="RNA_pol_sigma70_r2"/>
</dbReference>
<comment type="similarity">
    <text evidence="1">Belongs to the sigma-70 factor family. ECF subfamily.</text>
</comment>
<dbReference type="OrthoDB" id="2657224at2"/>
<organism evidence="8 9">
    <name type="scientific">Paenibacillus anaericanus</name>
    <dbReference type="NCBI Taxonomy" id="170367"/>
    <lineage>
        <taxon>Bacteria</taxon>
        <taxon>Bacillati</taxon>
        <taxon>Bacillota</taxon>
        <taxon>Bacilli</taxon>
        <taxon>Bacillales</taxon>
        <taxon>Paenibacillaceae</taxon>
        <taxon>Paenibacillus</taxon>
    </lineage>
</organism>
<feature type="domain" description="RNA polymerase sigma factor 70 region 4 type 2" evidence="7">
    <location>
        <begin position="141"/>
        <end position="192"/>
    </location>
</feature>
<keyword evidence="2" id="KW-0805">Transcription regulation</keyword>
<keyword evidence="9" id="KW-1185">Reference proteome</keyword>
<dbReference type="PANTHER" id="PTHR43133:SF8">
    <property type="entry name" value="RNA POLYMERASE SIGMA FACTOR HI_1459-RELATED"/>
    <property type="match status" value="1"/>
</dbReference>
<dbReference type="GO" id="GO:0003677">
    <property type="term" value="F:DNA binding"/>
    <property type="evidence" value="ECO:0007669"/>
    <property type="project" value="UniProtKB-KW"/>
</dbReference>
<dbReference type="SUPFAM" id="SSF88946">
    <property type="entry name" value="Sigma2 domain of RNA polymerase sigma factors"/>
    <property type="match status" value="1"/>
</dbReference>
<dbReference type="EMBL" id="RZNY01000001">
    <property type="protein sequence ID" value="RUT48669.1"/>
    <property type="molecule type" value="Genomic_DNA"/>
</dbReference>
<evidence type="ECO:0000256" key="3">
    <source>
        <dbReference type="ARBA" id="ARBA00023082"/>
    </source>
</evidence>
<dbReference type="InterPro" id="IPR036388">
    <property type="entry name" value="WH-like_DNA-bd_sf"/>
</dbReference>
<dbReference type="SUPFAM" id="SSF88659">
    <property type="entry name" value="Sigma3 and sigma4 domains of RNA polymerase sigma factors"/>
    <property type="match status" value="1"/>
</dbReference>
<keyword evidence="5" id="KW-0804">Transcription</keyword>
<accession>A0A433YFK5</accession>
<dbReference type="GO" id="GO:0016987">
    <property type="term" value="F:sigma factor activity"/>
    <property type="evidence" value="ECO:0007669"/>
    <property type="project" value="UniProtKB-KW"/>
</dbReference>
<dbReference type="InterPro" id="IPR014284">
    <property type="entry name" value="RNA_pol_sigma-70_dom"/>
</dbReference>
<keyword evidence="3" id="KW-0731">Sigma factor</keyword>
<dbReference type="InterPro" id="IPR013249">
    <property type="entry name" value="RNA_pol_sigma70_r4_t2"/>
</dbReference>
<comment type="caution">
    <text evidence="8">The sequence shown here is derived from an EMBL/GenBank/DDBJ whole genome shotgun (WGS) entry which is preliminary data.</text>
</comment>
<sequence>MVDYRLRGICTLSDDLFSVFRSNVRNLDDLTQRNLYYALHQLVYSNLFFLLNDHTLVEDAINEVFIKAMHHGPKTREDSNIKAWLKQVARNTAFDMLRKNKKYRQVLDIESVIDNEDSTLLTISTVEPIEKIVEDMSRSASLIACLEQLKWEYRIVLYLKYIEEMPSKEIAHLLGIKEPLMSKRLKRAKAKLAELFLNEWGDES</sequence>
<evidence type="ECO:0000259" key="6">
    <source>
        <dbReference type="Pfam" id="PF04542"/>
    </source>
</evidence>
<evidence type="ECO:0000256" key="5">
    <source>
        <dbReference type="ARBA" id="ARBA00023163"/>
    </source>
</evidence>
<dbReference type="Pfam" id="PF04542">
    <property type="entry name" value="Sigma70_r2"/>
    <property type="match status" value="1"/>
</dbReference>
<dbReference type="AlphaFoldDB" id="A0A433YFK5"/>
<dbReference type="InterPro" id="IPR039425">
    <property type="entry name" value="RNA_pol_sigma-70-like"/>
</dbReference>
<protein>
    <submittedName>
        <fullName evidence="8">Sigma-70 family RNA polymerase sigma factor</fullName>
    </submittedName>
</protein>
<dbReference type="GO" id="GO:0006352">
    <property type="term" value="P:DNA-templated transcription initiation"/>
    <property type="evidence" value="ECO:0007669"/>
    <property type="project" value="InterPro"/>
</dbReference>
<evidence type="ECO:0000259" key="7">
    <source>
        <dbReference type="Pfam" id="PF08281"/>
    </source>
</evidence>
<evidence type="ECO:0000256" key="2">
    <source>
        <dbReference type="ARBA" id="ARBA00023015"/>
    </source>
</evidence>
<gene>
    <name evidence="8" type="ORF">EJP82_01655</name>
</gene>
<dbReference type="InterPro" id="IPR013324">
    <property type="entry name" value="RNA_pol_sigma_r3/r4-like"/>
</dbReference>